<gene>
    <name evidence="1" type="ORF">SDC9_205514</name>
</gene>
<reference evidence="1" key="1">
    <citation type="submission" date="2019-08" db="EMBL/GenBank/DDBJ databases">
        <authorList>
            <person name="Kucharzyk K."/>
            <person name="Murdoch R.W."/>
            <person name="Higgins S."/>
            <person name="Loffler F."/>
        </authorList>
    </citation>
    <scope>NUCLEOTIDE SEQUENCE</scope>
</reference>
<organism evidence="1">
    <name type="scientific">bioreactor metagenome</name>
    <dbReference type="NCBI Taxonomy" id="1076179"/>
    <lineage>
        <taxon>unclassified sequences</taxon>
        <taxon>metagenomes</taxon>
        <taxon>ecological metagenomes</taxon>
    </lineage>
</organism>
<proteinExistence type="predicted"/>
<name>A0A645J3X2_9ZZZZ</name>
<evidence type="ECO:0000313" key="1">
    <source>
        <dbReference type="EMBL" id="MPN57820.1"/>
    </source>
</evidence>
<comment type="caution">
    <text evidence="1">The sequence shown here is derived from an EMBL/GenBank/DDBJ whole genome shotgun (WGS) entry which is preliminary data.</text>
</comment>
<dbReference type="AlphaFoldDB" id="A0A645J3X2"/>
<accession>A0A645J3X2</accession>
<sequence length="89" mass="9659">MAVLVEEAGIAGQEITVGIDRLGGRIRPLVVFLEQHRTLDQHFAVVGDPYLDAGRRRTDRIGLDLAVRLQADVSTGLGLPVELLEVDAD</sequence>
<protein>
    <submittedName>
        <fullName evidence="1">Uncharacterized protein</fullName>
    </submittedName>
</protein>
<dbReference type="EMBL" id="VSSQ01129843">
    <property type="protein sequence ID" value="MPN57820.1"/>
    <property type="molecule type" value="Genomic_DNA"/>
</dbReference>